<dbReference type="AlphaFoldDB" id="A0A8X6W301"/>
<name>A0A8X6W301_TRICX</name>
<evidence type="ECO:0000256" key="1">
    <source>
        <dbReference type="SAM" id="MobiDB-lite"/>
    </source>
</evidence>
<gene>
    <name evidence="2" type="ORF">TNCV_2068101</name>
</gene>
<organism evidence="2 3">
    <name type="scientific">Trichonephila clavipes</name>
    <name type="common">Golden silk orbweaver</name>
    <name type="synonym">Nephila clavipes</name>
    <dbReference type="NCBI Taxonomy" id="2585209"/>
    <lineage>
        <taxon>Eukaryota</taxon>
        <taxon>Metazoa</taxon>
        <taxon>Ecdysozoa</taxon>
        <taxon>Arthropoda</taxon>
        <taxon>Chelicerata</taxon>
        <taxon>Arachnida</taxon>
        <taxon>Araneae</taxon>
        <taxon>Araneomorphae</taxon>
        <taxon>Entelegynae</taxon>
        <taxon>Araneoidea</taxon>
        <taxon>Nephilidae</taxon>
        <taxon>Trichonephila</taxon>
    </lineage>
</organism>
<feature type="compositionally biased region" description="Basic and acidic residues" evidence="1">
    <location>
        <begin position="88"/>
        <end position="100"/>
    </location>
</feature>
<dbReference type="Proteomes" id="UP000887159">
    <property type="component" value="Unassembled WGS sequence"/>
</dbReference>
<protein>
    <submittedName>
        <fullName evidence="2">Uncharacterized protein</fullName>
    </submittedName>
</protein>
<evidence type="ECO:0000313" key="3">
    <source>
        <dbReference type="Proteomes" id="UP000887159"/>
    </source>
</evidence>
<accession>A0A8X6W301</accession>
<comment type="caution">
    <text evidence="2">The sequence shown here is derived from an EMBL/GenBank/DDBJ whole genome shotgun (WGS) entry which is preliminary data.</text>
</comment>
<sequence>MEQVVAIHSGMAAKWAGLDSSQVKRVEVYSQNVMSGGLVKTDNSLSSLHVPRNRIHSGQGFPRLLVLCVIAVHLSNSFTNPTPLAHADTSRDVLPREGSRPPRWFITPHSLRNAAVERRLSESIGTEHRSDMRLYNRMRSMLYIEPDTKRMLKIITCGKHA</sequence>
<reference evidence="2" key="1">
    <citation type="submission" date="2020-08" db="EMBL/GenBank/DDBJ databases">
        <title>Multicomponent nature underlies the extraordinary mechanical properties of spider dragline silk.</title>
        <authorList>
            <person name="Kono N."/>
            <person name="Nakamura H."/>
            <person name="Mori M."/>
            <person name="Yoshida Y."/>
            <person name="Ohtoshi R."/>
            <person name="Malay A.D."/>
            <person name="Moran D.A.P."/>
            <person name="Tomita M."/>
            <person name="Numata K."/>
            <person name="Arakawa K."/>
        </authorList>
    </citation>
    <scope>NUCLEOTIDE SEQUENCE</scope>
</reference>
<proteinExistence type="predicted"/>
<keyword evidence="3" id="KW-1185">Reference proteome</keyword>
<evidence type="ECO:0000313" key="2">
    <source>
        <dbReference type="EMBL" id="GFY27189.1"/>
    </source>
</evidence>
<dbReference type="EMBL" id="BMAU01021379">
    <property type="protein sequence ID" value="GFY27189.1"/>
    <property type="molecule type" value="Genomic_DNA"/>
</dbReference>
<feature type="region of interest" description="Disordered" evidence="1">
    <location>
        <begin position="81"/>
        <end position="100"/>
    </location>
</feature>